<sequence>MGVSETEDCTGAHVSRCRFTELGEIRSSIWDERVNDLSSMIAAHVRSESVYFRNSINVKRKTTMGDAEA</sequence>
<dbReference type="EMBL" id="KN832170">
    <property type="protein sequence ID" value="KIN93423.1"/>
    <property type="molecule type" value="Genomic_DNA"/>
</dbReference>
<dbReference type="InParanoid" id="A0A0C3NCX1"/>
<gene>
    <name evidence="1" type="ORF">M404DRAFT_1008940</name>
</gene>
<evidence type="ECO:0000313" key="2">
    <source>
        <dbReference type="Proteomes" id="UP000054217"/>
    </source>
</evidence>
<dbReference type="AlphaFoldDB" id="A0A0C3NCX1"/>
<organism evidence="1 2">
    <name type="scientific">Pisolithus tinctorius Marx 270</name>
    <dbReference type="NCBI Taxonomy" id="870435"/>
    <lineage>
        <taxon>Eukaryota</taxon>
        <taxon>Fungi</taxon>
        <taxon>Dikarya</taxon>
        <taxon>Basidiomycota</taxon>
        <taxon>Agaricomycotina</taxon>
        <taxon>Agaricomycetes</taxon>
        <taxon>Agaricomycetidae</taxon>
        <taxon>Boletales</taxon>
        <taxon>Sclerodermatineae</taxon>
        <taxon>Pisolithaceae</taxon>
        <taxon>Pisolithus</taxon>
    </lineage>
</organism>
<reference evidence="2" key="2">
    <citation type="submission" date="2015-01" db="EMBL/GenBank/DDBJ databases">
        <title>Evolutionary Origins and Diversification of the Mycorrhizal Mutualists.</title>
        <authorList>
            <consortium name="DOE Joint Genome Institute"/>
            <consortium name="Mycorrhizal Genomics Consortium"/>
            <person name="Kohler A."/>
            <person name="Kuo A."/>
            <person name="Nagy L.G."/>
            <person name="Floudas D."/>
            <person name="Copeland A."/>
            <person name="Barry K.W."/>
            <person name="Cichocki N."/>
            <person name="Veneault-Fourrey C."/>
            <person name="LaButti K."/>
            <person name="Lindquist E.A."/>
            <person name="Lipzen A."/>
            <person name="Lundell T."/>
            <person name="Morin E."/>
            <person name="Murat C."/>
            <person name="Riley R."/>
            <person name="Ohm R."/>
            <person name="Sun H."/>
            <person name="Tunlid A."/>
            <person name="Henrissat B."/>
            <person name="Grigoriev I.V."/>
            <person name="Hibbett D.S."/>
            <person name="Martin F."/>
        </authorList>
    </citation>
    <scope>NUCLEOTIDE SEQUENCE [LARGE SCALE GENOMIC DNA]</scope>
    <source>
        <strain evidence="2">Marx 270</strain>
    </source>
</reference>
<proteinExistence type="predicted"/>
<name>A0A0C3NCX1_PISTI</name>
<dbReference type="HOGENOM" id="CLU_2776957_0_0_1"/>
<accession>A0A0C3NCX1</accession>
<protein>
    <submittedName>
        <fullName evidence="1">Uncharacterized protein</fullName>
    </submittedName>
</protein>
<dbReference type="Proteomes" id="UP000054217">
    <property type="component" value="Unassembled WGS sequence"/>
</dbReference>
<keyword evidence="2" id="KW-1185">Reference proteome</keyword>
<reference evidence="1 2" key="1">
    <citation type="submission" date="2014-04" db="EMBL/GenBank/DDBJ databases">
        <authorList>
            <consortium name="DOE Joint Genome Institute"/>
            <person name="Kuo A."/>
            <person name="Kohler A."/>
            <person name="Costa M.D."/>
            <person name="Nagy L.G."/>
            <person name="Floudas D."/>
            <person name="Copeland A."/>
            <person name="Barry K.W."/>
            <person name="Cichocki N."/>
            <person name="Veneault-Fourrey C."/>
            <person name="LaButti K."/>
            <person name="Lindquist E.A."/>
            <person name="Lipzen A."/>
            <person name="Lundell T."/>
            <person name="Morin E."/>
            <person name="Murat C."/>
            <person name="Sun H."/>
            <person name="Tunlid A."/>
            <person name="Henrissat B."/>
            <person name="Grigoriev I.V."/>
            <person name="Hibbett D.S."/>
            <person name="Martin F."/>
            <person name="Nordberg H.P."/>
            <person name="Cantor M.N."/>
            <person name="Hua S.X."/>
        </authorList>
    </citation>
    <scope>NUCLEOTIDE SEQUENCE [LARGE SCALE GENOMIC DNA]</scope>
    <source>
        <strain evidence="1 2">Marx 270</strain>
    </source>
</reference>
<evidence type="ECO:0000313" key="1">
    <source>
        <dbReference type="EMBL" id="KIN93423.1"/>
    </source>
</evidence>